<gene>
    <name evidence="1" type="ORF">PACLA_8A027929</name>
</gene>
<protein>
    <submittedName>
        <fullName evidence="1">ATP-dependent DNA helicase Q1</fullName>
    </submittedName>
</protein>
<accession>A0A6S7LW14</accession>
<dbReference type="AlphaFoldDB" id="A0A6S7LW14"/>
<dbReference type="OrthoDB" id="5974867at2759"/>
<keyword evidence="2" id="KW-1185">Reference proteome</keyword>
<evidence type="ECO:0000313" key="2">
    <source>
        <dbReference type="Proteomes" id="UP001152795"/>
    </source>
</evidence>
<dbReference type="SUPFAM" id="SSF52540">
    <property type="entry name" value="P-loop containing nucleoside triphosphate hydrolases"/>
    <property type="match status" value="1"/>
</dbReference>
<keyword evidence="1" id="KW-0347">Helicase</keyword>
<comment type="caution">
    <text evidence="1">The sequence shown here is derived from an EMBL/GenBank/DDBJ whole genome shotgun (WGS) entry which is preliminary data.</text>
</comment>
<dbReference type="InterPro" id="IPR027417">
    <property type="entry name" value="P-loop_NTPase"/>
</dbReference>
<dbReference type="GO" id="GO:0004386">
    <property type="term" value="F:helicase activity"/>
    <property type="evidence" value="ECO:0007669"/>
    <property type="project" value="UniProtKB-KW"/>
</dbReference>
<dbReference type="EMBL" id="CACRXK020042106">
    <property type="protein sequence ID" value="CAB4045809.1"/>
    <property type="molecule type" value="Genomic_DNA"/>
</dbReference>
<reference evidence="1" key="1">
    <citation type="submission" date="2020-04" db="EMBL/GenBank/DDBJ databases">
        <authorList>
            <person name="Alioto T."/>
            <person name="Alioto T."/>
            <person name="Gomez Garrido J."/>
        </authorList>
    </citation>
    <scope>NUCLEOTIDE SEQUENCE</scope>
    <source>
        <strain evidence="1">A484AB</strain>
    </source>
</reference>
<sequence>MADIFVSALQNMSLKFKIAELKEYQKLAIRKFVLEVNHLNCLGIRAVNLSNVKNEEERIMVEHGAFSIVYGTPEAWLKNERWREMLHNSVYSEKLCAIAIDEAHVLKQ</sequence>
<dbReference type="Gene3D" id="3.40.50.300">
    <property type="entry name" value="P-loop containing nucleotide triphosphate hydrolases"/>
    <property type="match status" value="1"/>
</dbReference>
<evidence type="ECO:0000313" key="1">
    <source>
        <dbReference type="EMBL" id="CAB4045809.1"/>
    </source>
</evidence>
<organism evidence="1 2">
    <name type="scientific">Paramuricea clavata</name>
    <name type="common">Red gorgonian</name>
    <name type="synonym">Violescent sea-whip</name>
    <dbReference type="NCBI Taxonomy" id="317549"/>
    <lineage>
        <taxon>Eukaryota</taxon>
        <taxon>Metazoa</taxon>
        <taxon>Cnidaria</taxon>
        <taxon>Anthozoa</taxon>
        <taxon>Octocorallia</taxon>
        <taxon>Malacalcyonacea</taxon>
        <taxon>Plexauridae</taxon>
        <taxon>Paramuricea</taxon>
    </lineage>
</organism>
<keyword evidence="1" id="KW-0067">ATP-binding</keyword>
<dbReference type="Proteomes" id="UP001152795">
    <property type="component" value="Unassembled WGS sequence"/>
</dbReference>
<proteinExistence type="predicted"/>
<keyword evidence="1" id="KW-0547">Nucleotide-binding</keyword>
<keyword evidence="1" id="KW-0378">Hydrolase</keyword>
<feature type="non-terminal residue" evidence="1">
    <location>
        <position position="1"/>
    </location>
</feature>
<name>A0A6S7LW14_PARCT</name>